<feature type="transmembrane region" description="Helical" evidence="5">
    <location>
        <begin position="315"/>
        <end position="335"/>
    </location>
</feature>
<feature type="transmembrane region" description="Helical" evidence="5">
    <location>
        <begin position="31"/>
        <end position="49"/>
    </location>
</feature>
<dbReference type="Pfam" id="PF04932">
    <property type="entry name" value="Wzy_C"/>
    <property type="match status" value="1"/>
</dbReference>
<feature type="transmembrane region" description="Helical" evidence="5">
    <location>
        <begin position="214"/>
        <end position="233"/>
    </location>
</feature>
<feature type="transmembrane region" description="Helical" evidence="5">
    <location>
        <begin position="169"/>
        <end position="184"/>
    </location>
</feature>
<feature type="transmembrane region" description="Helical" evidence="5">
    <location>
        <begin position="342"/>
        <end position="361"/>
    </location>
</feature>
<reference evidence="7 8" key="1">
    <citation type="submission" date="2015-05" db="EMBL/GenBank/DDBJ databases">
        <title>Photobacterium galathea sp. nov.</title>
        <authorList>
            <person name="Machado H."/>
            <person name="Gram L."/>
        </authorList>
    </citation>
    <scope>NUCLEOTIDE SEQUENCE [LARGE SCALE GENOMIC DNA]</scope>
    <source>
        <strain evidence="7 8">DSM 25995</strain>
    </source>
</reference>
<evidence type="ECO:0000259" key="6">
    <source>
        <dbReference type="Pfam" id="PF04932"/>
    </source>
</evidence>
<keyword evidence="2 5" id="KW-0812">Transmembrane</keyword>
<evidence type="ECO:0000256" key="5">
    <source>
        <dbReference type="SAM" id="Phobius"/>
    </source>
</evidence>
<sequence length="388" mass="43305">MNKKTLLNAGMLLPIIWLFSGMLLMRSGDKPMVGFAIVAIIASICAYGFNMAKSNIKNDKFLWVLLATTGYALFSYHYHGLSSRELRALLTASLFLVFFPHHLLNRYLHVLLLIGSLSSLGFAFYWGVYLGVDRGLWDINAIPQATMSAALGLLSLVSALYLSNPKRTICLLAFFLSTAAVLISQTRGIWLSYFVLIALFIIFQIRHVLTSKKGLLACVAILIAGGFSLHPIVEKRIGETQYEISQIMNGNLNTSIGLRLQMWALAPKIIDDNWLLGLGEEHKQKFNELYQQGSVSQALKHLNPAHYHNQYIDKIIKGGVVGLSLFIALLIIPLLSLTKSTYMHRYILVALVLLYAIASLTDVPFNHAQPLLLYMILVSCLMTPMENK</sequence>
<dbReference type="PATRIC" id="fig|754436.4.peg.3484"/>
<dbReference type="RefSeq" id="WP_047875529.1">
    <property type="nucleotide sequence ID" value="NZ_BMYC01000005.1"/>
</dbReference>
<dbReference type="GO" id="GO:0016020">
    <property type="term" value="C:membrane"/>
    <property type="evidence" value="ECO:0007669"/>
    <property type="project" value="UniProtKB-SubCell"/>
</dbReference>
<evidence type="ECO:0000256" key="4">
    <source>
        <dbReference type="ARBA" id="ARBA00023136"/>
    </source>
</evidence>
<gene>
    <name evidence="7" type="ORF">ABT58_16435</name>
</gene>
<evidence type="ECO:0000313" key="8">
    <source>
        <dbReference type="Proteomes" id="UP000036426"/>
    </source>
</evidence>
<feature type="transmembrane region" description="Helical" evidence="5">
    <location>
        <begin position="190"/>
        <end position="209"/>
    </location>
</feature>
<dbReference type="InterPro" id="IPR007016">
    <property type="entry name" value="O-antigen_ligase-rel_domated"/>
</dbReference>
<dbReference type="InterPro" id="IPR051533">
    <property type="entry name" value="WaaL-like"/>
</dbReference>
<dbReference type="EMBL" id="LDOV01000029">
    <property type="protein sequence ID" value="KLU99671.1"/>
    <property type="molecule type" value="Genomic_DNA"/>
</dbReference>
<comment type="caution">
    <text evidence="7">The sequence shown here is derived from an EMBL/GenBank/DDBJ whole genome shotgun (WGS) entry which is preliminary data.</text>
</comment>
<evidence type="ECO:0000256" key="2">
    <source>
        <dbReference type="ARBA" id="ARBA00022692"/>
    </source>
</evidence>
<dbReference type="PANTHER" id="PTHR37422">
    <property type="entry name" value="TEICHURONIC ACID BIOSYNTHESIS PROTEIN TUAE"/>
    <property type="match status" value="1"/>
</dbReference>
<keyword evidence="4 5" id="KW-0472">Membrane</keyword>
<organism evidence="7 8">
    <name type="scientific">Photobacterium aphoticum</name>
    <dbReference type="NCBI Taxonomy" id="754436"/>
    <lineage>
        <taxon>Bacteria</taxon>
        <taxon>Pseudomonadati</taxon>
        <taxon>Pseudomonadota</taxon>
        <taxon>Gammaproteobacteria</taxon>
        <taxon>Vibrionales</taxon>
        <taxon>Vibrionaceae</taxon>
        <taxon>Photobacterium</taxon>
    </lineage>
</organism>
<feature type="transmembrane region" description="Helical" evidence="5">
    <location>
        <begin position="61"/>
        <end position="80"/>
    </location>
</feature>
<dbReference type="PANTHER" id="PTHR37422:SF17">
    <property type="entry name" value="O-ANTIGEN LIGASE"/>
    <property type="match status" value="1"/>
</dbReference>
<evidence type="ECO:0000256" key="3">
    <source>
        <dbReference type="ARBA" id="ARBA00022989"/>
    </source>
</evidence>
<accession>A0A0J1JDG4</accession>
<feature type="transmembrane region" description="Helical" evidence="5">
    <location>
        <begin position="86"/>
        <end position="103"/>
    </location>
</feature>
<evidence type="ECO:0000256" key="1">
    <source>
        <dbReference type="ARBA" id="ARBA00004141"/>
    </source>
</evidence>
<dbReference type="Proteomes" id="UP000036426">
    <property type="component" value="Unassembled WGS sequence"/>
</dbReference>
<comment type="subcellular location">
    <subcellularLocation>
        <location evidence="1">Membrane</location>
        <topology evidence="1">Multi-pass membrane protein</topology>
    </subcellularLocation>
</comment>
<feature type="transmembrane region" description="Helical" evidence="5">
    <location>
        <begin position="110"/>
        <end position="129"/>
    </location>
</feature>
<name>A0A0J1JDG4_9GAMM</name>
<dbReference type="OrthoDB" id="6358855at2"/>
<keyword evidence="3 5" id="KW-1133">Transmembrane helix</keyword>
<dbReference type="AlphaFoldDB" id="A0A0J1JDG4"/>
<feature type="domain" description="O-antigen ligase-related" evidence="6">
    <location>
        <begin position="172"/>
        <end position="327"/>
    </location>
</feature>
<evidence type="ECO:0000313" key="7">
    <source>
        <dbReference type="EMBL" id="KLU99671.1"/>
    </source>
</evidence>
<protein>
    <recommendedName>
        <fullName evidence="6">O-antigen ligase-related domain-containing protein</fullName>
    </recommendedName>
</protein>
<feature type="transmembrane region" description="Helical" evidence="5">
    <location>
        <begin position="7"/>
        <end position="25"/>
    </location>
</feature>
<proteinExistence type="predicted"/>
<keyword evidence="8" id="KW-1185">Reference proteome</keyword>
<feature type="transmembrane region" description="Helical" evidence="5">
    <location>
        <begin position="141"/>
        <end position="162"/>
    </location>
</feature>